<protein>
    <recommendedName>
        <fullName evidence="3">EcsC protein family</fullName>
    </recommendedName>
</protein>
<evidence type="ECO:0008006" key="3">
    <source>
        <dbReference type="Google" id="ProtNLM"/>
    </source>
</evidence>
<dbReference type="Proteomes" id="UP000035199">
    <property type="component" value="Chromosome"/>
</dbReference>
<gene>
    <name evidence="1" type="ORF">CMUST_02255</name>
</gene>
<reference evidence="2" key="2">
    <citation type="submission" date="2015-05" db="EMBL/GenBank/DDBJ databases">
        <title>Complete genome sequence of Corynebacterium mustelae DSM 45274, isolated from various tissues of a male ferret with lethal sepsis.</title>
        <authorList>
            <person name="Ruckert C."/>
            <person name="Albersmeier A."/>
            <person name="Winkler A."/>
            <person name="Tauch A."/>
        </authorList>
    </citation>
    <scope>NUCLEOTIDE SEQUENCE [LARGE SCALE GENOMIC DNA]</scope>
    <source>
        <strain evidence="2">DSM 45274</strain>
    </source>
</reference>
<dbReference type="PATRIC" id="fig|571915.4.peg.478"/>
<accession>A0A0G3GW96</accession>
<dbReference type="KEGG" id="cmv:CMUST_02255"/>
<organism evidence="1 2">
    <name type="scientific">Corynebacterium mustelae</name>
    <dbReference type="NCBI Taxonomy" id="571915"/>
    <lineage>
        <taxon>Bacteria</taxon>
        <taxon>Bacillati</taxon>
        <taxon>Actinomycetota</taxon>
        <taxon>Actinomycetes</taxon>
        <taxon>Mycobacteriales</taxon>
        <taxon>Corynebacteriaceae</taxon>
        <taxon>Corynebacterium</taxon>
    </lineage>
</organism>
<sequence length="279" mass="30477">MASKGNAKRLDTEKYYGILVDVIGKATALPMVRVDRTTFLTAKFKNHPELDRILVEGTTSVLSIDEIRTHALKVVSANTKKTSGIAFMAGLPSSPLAMIPAGMGDTVQYFGYAIRMAQEIAYLYGDIDIFTNGNELSEEGQNRLIMYLGTMFGVSGAASLVKKNLVPHLSTHLAKKVVSKPLTKTTWYPLLKRVAAALGYKITKQALGKTITKSVPVIGGVVSGGLTWATFKPLGNRLIEVFEDQLRTSENKTTAEPEWDVIDSEVLVTEEHPETSKQD</sequence>
<proteinExistence type="predicted"/>
<name>A0A0G3GW96_9CORY</name>
<dbReference type="RefSeq" id="WP_047261147.1">
    <property type="nucleotide sequence ID" value="NZ_CP011542.1"/>
</dbReference>
<evidence type="ECO:0000313" key="2">
    <source>
        <dbReference type="Proteomes" id="UP000035199"/>
    </source>
</evidence>
<dbReference type="OrthoDB" id="306887at2"/>
<dbReference type="EMBL" id="CP011542">
    <property type="protein sequence ID" value="AKK04795.1"/>
    <property type="molecule type" value="Genomic_DNA"/>
</dbReference>
<keyword evidence="2" id="KW-1185">Reference proteome</keyword>
<dbReference type="AlphaFoldDB" id="A0A0G3GW96"/>
<reference evidence="1 2" key="1">
    <citation type="journal article" date="2015" name="Genome Announc.">
        <title>Complete Genome Sequence of the Type Strain Corynebacterium mustelae DSM 45274, Isolated from Various Tissues of a Male Ferret with Lethal Sepsis.</title>
        <authorList>
            <person name="Ruckert C."/>
            <person name="Eimer J."/>
            <person name="Winkler A."/>
            <person name="Tauch A."/>
        </authorList>
    </citation>
    <scope>NUCLEOTIDE SEQUENCE [LARGE SCALE GENOMIC DNA]</scope>
    <source>
        <strain evidence="1 2">DSM 45274</strain>
    </source>
</reference>
<evidence type="ECO:0000313" key="1">
    <source>
        <dbReference type="EMBL" id="AKK04795.1"/>
    </source>
</evidence>